<accession>A0A1G8I7A7</accession>
<feature type="region of interest" description="Disordered" evidence="1">
    <location>
        <begin position="1"/>
        <end position="35"/>
    </location>
</feature>
<evidence type="ECO:0000256" key="1">
    <source>
        <dbReference type="SAM" id="MobiDB-lite"/>
    </source>
</evidence>
<proteinExistence type="predicted"/>
<dbReference type="OrthoDB" id="6893322at2"/>
<dbReference type="STRING" id="428992.SAMN05216272_10672"/>
<reference evidence="3" key="1">
    <citation type="submission" date="2016-10" db="EMBL/GenBank/DDBJ databases">
        <authorList>
            <person name="Varghese N."/>
            <person name="Submissions S."/>
        </authorList>
    </citation>
    <scope>NUCLEOTIDE SEQUENCE [LARGE SCALE GENOMIC DNA]</scope>
    <source>
        <strain evidence="3">CCM 7469</strain>
    </source>
</reference>
<dbReference type="RefSeq" id="WP_090263514.1">
    <property type="nucleotide sequence ID" value="NZ_FNDS01000006.1"/>
</dbReference>
<dbReference type="AlphaFoldDB" id="A0A1G8I7A7"/>
<keyword evidence="3" id="KW-1185">Reference proteome</keyword>
<dbReference type="EMBL" id="FNDS01000006">
    <property type="protein sequence ID" value="SDI14724.1"/>
    <property type="molecule type" value="Genomic_DNA"/>
</dbReference>
<sequence>MNPALSHPPTRESHRPTECSGQPAPTERAAAWSPRAEDAQHQALFDIRAEAEADALCRLLNLIVVHGYPPAEVHAVQDGDWLQVRLRVPRLPRQRAGVIAARLRSLVDVAGVDLAFRAI</sequence>
<dbReference type="Proteomes" id="UP000199636">
    <property type="component" value="Unassembled WGS sequence"/>
</dbReference>
<evidence type="ECO:0000313" key="2">
    <source>
        <dbReference type="EMBL" id="SDI14724.1"/>
    </source>
</evidence>
<gene>
    <name evidence="2" type="ORF">SAMN05216272_10672</name>
</gene>
<organism evidence="2 3">
    <name type="scientific">Pseudomonas panipatensis</name>
    <dbReference type="NCBI Taxonomy" id="428992"/>
    <lineage>
        <taxon>Bacteria</taxon>
        <taxon>Pseudomonadati</taxon>
        <taxon>Pseudomonadota</taxon>
        <taxon>Gammaproteobacteria</taxon>
        <taxon>Pseudomonadales</taxon>
        <taxon>Pseudomonadaceae</taxon>
        <taxon>Pseudomonas</taxon>
    </lineage>
</organism>
<evidence type="ECO:0000313" key="3">
    <source>
        <dbReference type="Proteomes" id="UP000199636"/>
    </source>
</evidence>
<name>A0A1G8I7A7_9PSED</name>
<protein>
    <submittedName>
        <fullName evidence="2">Uncharacterized protein</fullName>
    </submittedName>
</protein>